<feature type="transmembrane region" description="Helical" evidence="3">
    <location>
        <begin position="6"/>
        <end position="28"/>
    </location>
</feature>
<keyword evidence="5" id="KW-1185">Reference proteome</keyword>
<dbReference type="AlphaFoldDB" id="A0A310UDY8"/>
<organism evidence="5 6">
    <name type="scientific">Xenopus laevis</name>
    <name type="common">African clawed frog</name>
    <dbReference type="NCBI Taxonomy" id="8355"/>
    <lineage>
        <taxon>Eukaryota</taxon>
        <taxon>Metazoa</taxon>
        <taxon>Chordata</taxon>
        <taxon>Craniata</taxon>
        <taxon>Vertebrata</taxon>
        <taxon>Euteleostomi</taxon>
        <taxon>Amphibia</taxon>
        <taxon>Batrachia</taxon>
        <taxon>Anura</taxon>
        <taxon>Pipoidea</taxon>
        <taxon>Pipidae</taxon>
        <taxon>Xenopodinae</taxon>
        <taxon>Xenopus</taxon>
        <taxon>Xenopus</taxon>
    </lineage>
</organism>
<dbReference type="PANTHER" id="PTHR21723">
    <property type="entry name" value="RESISTANCE TO INHIBITORS OF CHOLINESTERASE PROTEIN 3 RIC3"/>
    <property type="match status" value="1"/>
</dbReference>
<evidence type="ECO:0000313" key="6">
    <source>
        <dbReference type="RefSeq" id="XP_018097286.1"/>
    </source>
</evidence>
<feature type="region of interest" description="Disordered" evidence="2">
    <location>
        <begin position="218"/>
        <end position="250"/>
    </location>
</feature>
<dbReference type="GO" id="GO:0034394">
    <property type="term" value="P:protein localization to cell surface"/>
    <property type="evidence" value="ECO:0007669"/>
    <property type="project" value="TreeGrafter"/>
</dbReference>
<feature type="region of interest" description="Disordered" evidence="2">
    <location>
        <begin position="34"/>
        <end position="72"/>
    </location>
</feature>
<feature type="transmembrane region" description="Helical" evidence="3">
    <location>
        <begin position="93"/>
        <end position="112"/>
    </location>
</feature>
<dbReference type="Xenbase" id="XB-GENE-6488129">
    <property type="gene designation" value="ccdc107.L"/>
</dbReference>
<keyword evidence="3" id="KW-1133">Transmembrane helix</keyword>
<protein>
    <submittedName>
        <fullName evidence="6">Coiled-coil domain-containing protein 107</fullName>
    </submittedName>
</protein>
<reference evidence="6" key="1">
    <citation type="submission" date="2025-08" db="UniProtKB">
        <authorList>
            <consortium name="RefSeq"/>
        </authorList>
    </citation>
    <scope>IDENTIFICATION</scope>
    <source>
        <strain evidence="6">J_2021</strain>
        <tissue evidence="6">Erythrocytes</tissue>
    </source>
</reference>
<keyword evidence="1" id="KW-0175">Coiled coil</keyword>
<evidence type="ECO:0000313" key="5">
    <source>
        <dbReference type="Proteomes" id="UP000186698"/>
    </source>
</evidence>
<name>A0A310UDY8_XENLA</name>
<keyword evidence="3" id="KW-0472">Membrane</keyword>
<evidence type="ECO:0000256" key="3">
    <source>
        <dbReference type="SAM" id="Phobius"/>
    </source>
</evidence>
<accession>A0A310UDY8</accession>
<keyword evidence="3" id="KW-0812">Transmembrane</keyword>
<evidence type="ECO:0000256" key="1">
    <source>
        <dbReference type="SAM" id="Coils"/>
    </source>
</evidence>
<dbReference type="GO" id="GO:0045202">
    <property type="term" value="C:synapse"/>
    <property type="evidence" value="ECO:0007669"/>
    <property type="project" value="GOC"/>
</dbReference>
<dbReference type="InterPro" id="IPR032763">
    <property type="entry name" value="RIC3_N"/>
</dbReference>
<dbReference type="GO" id="GO:0043005">
    <property type="term" value="C:neuron projection"/>
    <property type="evidence" value="ECO:0007669"/>
    <property type="project" value="TreeGrafter"/>
</dbReference>
<dbReference type="PaxDb" id="8355-A0A310UDY8"/>
<sequence>MALSVVNQLMIVISLALVVVTLMPRIFGGVGTREVSSKQEQHKIPPVPGLASRGKHGKANMAPDGPKKSIPNNLRRSMEQEIKTEKMNGRSHGIAFTLMPFYAIGVALFAAFKFTKINTKENNQAQVEEEANKRKAKETENQLVELERHLLQTENMLNSLLSQLDPLSNCVTTIANGQKDEIMNQLQQIRQLMKKTGVDKCSANDVCKDLEDIEHCTDLREEDEDEKESEGSLTNSHETNRTEYVAEEDCNNTDSLEVAGRDHLNEDAILLKEGLRKRIVTEL</sequence>
<dbReference type="GeneID" id="108705025"/>
<dbReference type="GO" id="GO:0043025">
    <property type="term" value="C:neuronal cell body"/>
    <property type="evidence" value="ECO:0007669"/>
    <property type="project" value="TreeGrafter"/>
</dbReference>
<dbReference type="AGR" id="Xenbase:XB-GENE-6488129"/>
<dbReference type="PANTHER" id="PTHR21723:SF2">
    <property type="entry name" value="RESISTANCE TO INHIBITORS OF CHOLINESTERASE PROTEIN 3 N-TERMINAL DOMAIN-CONTAINING PROTEIN"/>
    <property type="match status" value="1"/>
</dbReference>
<dbReference type="RefSeq" id="XP_018097286.1">
    <property type="nucleotide sequence ID" value="XM_018241797.2"/>
</dbReference>
<dbReference type="OrthoDB" id="9904035at2759"/>
<dbReference type="InterPro" id="IPR026160">
    <property type="entry name" value="Ric3"/>
</dbReference>
<feature type="coiled-coil region" evidence="1">
    <location>
        <begin position="117"/>
        <end position="195"/>
    </location>
</feature>
<dbReference type="Bgee" id="108705025">
    <property type="expression patterns" value="Expressed in egg cell and 19 other cell types or tissues"/>
</dbReference>
<proteinExistence type="predicted"/>
<dbReference type="CTD" id="108705025"/>
<dbReference type="Proteomes" id="UP000186698">
    <property type="component" value="Chromosome 3L"/>
</dbReference>
<evidence type="ECO:0000259" key="4">
    <source>
        <dbReference type="Pfam" id="PF15361"/>
    </source>
</evidence>
<gene>
    <name evidence="6 7" type="primary">ccdc107.L</name>
</gene>
<evidence type="ECO:0000313" key="7">
    <source>
        <dbReference type="Xenbase" id="XB-GENE-6488129"/>
    </source>
</evidence>
<dbReference type="GO" id="GO:0007271">
    <property type="term" value="P:synaptic transmission, cholinergic"/>
    <property type="evidence" value="ECO:0007669"/>
    <property type="project" value="TreeGrafter"/>
</dbReference>
<feature type="domain" description="Resistance to inhibitors of cholinesterase protein 3 N-terminal" evidence="4">
    <location>
        <begin position="17"/>
        <end position="162"/>
    </location>
</feature>
<dbReference type="Pfam" id="PF15361">
    <property type="entry name" value="RIC3"/>
    <property type="match status" value="1"/>
</dbReference>
<accession>A0A974BSA6</accession>
<dbReference type="STRING" id="8355.A0A310UDY8"/>
<evidence type="ECO:0000256" key="2">
    <source>
        <dbReference type="SAM" id="MobiDB-lite"/>
    </source>
</evidence>
<dbReference type="KEGG" id="xla:108705025"/>